<dbReference type="PANTHER" id="PTHR46338:SF1">
    <property type="entry name" value="TRANSCRIPTION INITIATION FACTOR TFIID SUBUNIT 8"/>
    <property type="match status" value="1"/>
</dbReference>
<evidence type="ECO:0000256" key="4">
    <source>
        <dbReference type="ARBA" id="ARBA00023015"/>
    </source>
</evidence>
<evidence type="ECO:0000256" key="5">
    <source>
        <dbReference type="ARBA" id="ARBA00023163"/>
    </source>
</evidence>
<dbReference type="InterPro" id="IPR037818">
    <property type="entry name" value="TAF8"/>
</dbReference>
<evidence type="ECO:0000256" key="6">
    <source>
        <dbReference type="ARBA" id="ARBA00023242"/>
    </source>
</evidence>
<keyword evidence="6" id="KW-0539">Nucleus</keyword>
<dbReference type="Pfam" id="PF10406">
    <property type="entry name" value="TAF8_C"/>
    <property type="match status" value="1"/>
</dbReference>
<name>A0A1J3JZN8_NOCCA</name>
<evidence type="ECO:0000256" key="3">
    <source>
        <dbReference type="ARBA" id="ARBA00017307"/>
    </source>
</evidence>
<keyword evidence="4" id="KW-0805">Transcription regulation</keyword>
<dbReference type="GO" id="GO:0003743">
    <property type="term" value="F:translation initiation factor activity"/>
    <property type="evidence" value="ECO:0007669"/>
    <property type="project" value="UniProtKB-KW"/>
</dbReference>
<comment type="similarity">
    <text evidence="2">Belongs to the TAF8 family.</text>
</comment>
<keyword evidence="9" id="KW-0396">Initiation factor</keyword>
<keyword evidence="9" id="KW-0648">Protein biosynthesis</keyword>
<evidence type="ECO:0000313" key="9">
    <source>
        <dbReference type="EMBL" id="JAU97512.1"/>
    </source>
</evidence>
<dbReference type="PANTHER" id="PTHR46338">
    <property type="entry name" value="TRANSCRIPTION INITIATION FACTOR TFIID SUBUNIT 8"/>
    <property type="match status" value="1"/>
</dbReference>
<organism evidence="9">
    <name type="scientific">Noccaea caerulescens</name>
    <name type="common">Alpine penny-cress</name>
    <name type="synonym">Thlaspi caerulescens</name>
    <dbReference type="NCBI Taxonomy" id="107243"/>
    <lineage>
        <taxon>Eukaryota</taxon>
        <taxon>Viridiplantae</taxon>
        <taxon>Streptophyta</taxon>
        <taxon>Embryophyta</taxon>
        <taxon>Tracheophyta</taxon>
        <taxon>Spermatophyta</taxon>
        <taxon>Magnoliopsida</taxon>
        <taxon>eudicotyledons</taxon>
        <taxon>Gunneridae</taxon>
        <taxon>Pentapetalae</taxon>
        <taxon>rosids</taxon>
        <taxon>malvids</taxon>
        <taxon>Brassicales</taxon>
        <taxon>Brassicaceae</taxon>
        <taxon>Coluteocarpeae</taxon>
        <taxon>Noccaea</taxon>
    </lineage>
</organism>
<feature type="region of interest" description="Disordered" evidence="7">
    <location>
        <begin position="59"/>
        <end position="78"/>
    </location>
</feature>
<dbReference type="EMBL" id="GEVM01008426">
    <property type="protein sequence ID" value="JAU97512.1"/>
    <property type="molecule type" value="Transcribed_RNA"/>
</dbReference>
<protein>
    <recommendedName>
        <fullName evidence="3">Transcription initiation factor TFIID subunit 8</fullName>
    </recommendedName>
</protein>
<evidence type="ECO:0000256" key="1">
    <source>
        <dbReference type="ARBA" id="ARBA00004123"/>
    </source>
</evidence>
<dbReference type="GO" id="GO:0005669">
    <property type="term" value="C:transcription factor TFIID complex"/>
    <property type="evidence" value="ECO:0007669"/>
    <property type="project" value="InterPro"/>
</dbReference>
<gene>
    <name evidence="9" type="ORF">MP_TR10140_c5_g1_i1_g.30912</name>
</gene>
<reference evidence="9" key="1">
    <citation type="submission" date="2016-07" db="EMBL/GenBank/DDBJ databases">
        <title>De novo transcriptome assembly of four accessions of the metal hyperaccumulator plant Noccaea caerulescens.</title>
        <authorList>
            <person name="Blande D."/>
            <person name="Halimaa P."/>
            <person name="Tervahauta A.I."/>
            <person name="Aarts M.G."/>
            <person name="Karenlampi S.O."/>
        </authorList>
    </citation>
    <scope>NUCLEOTIDE SEQUENCE</scope>
</reference>
<proteinExistence type="inferred from homology"/>
<evidence type="ECO:0000256" key="7">
    <source>
        <dbReference type="SAM" id="MobiDB-lite"/>
    </source>
</evidence>
<feature type="domain" description="Transcription factor TFIID subunit 8 C-terminal" evidence="8">
    <location>
        <begin position="2"/>
        <end position="30"/>
    </location>
</feature>
<sequence>MWIERASDPRGDKIEQARQRRKAERALLSLQRKLVCKISSGKGIPVWGEMDTVKEEMGEAEREVRSVSSPEKVESLNTKRDGLSVMEAFAPAMEAARDGFFL</sequence>
<dbReference type="InterPro" id="IPR019473">
    <property type="entry name" value="TFIID_su8_C"/>
</dbReference>
<evidence type="ECO:0000259" key="8">
    <source>
        <dbReference type="Pfam" id="PF10406"/>
    </source>
</evidence>
<keyword evidence="5" id="KW-0804">Transcription</keyword>
<evidence type="ECO:0000256" key="2">
    <source>
        <dbReference type="ARBA" id="ARBA00008767"/>
    </source>
</evidence>
<dbReference type="AlphaFoldDB" id="A0A1J3JZN8"/>
<accession>A0A1J3JZN8</accession>
<comment type="subcellular location">
    <subcellularLocation>
        <location evidence="1">Nucleus</location>
    </subcellularLocation>
</comment>